<accession>A0AC60P774</accession>
<gene>
    <name evidence="1" type="ORF">HPB47_007673</name>
</gene>
<evidence type="ECO:0000313" key="2">
    <source>
        <dbReference type="Proteomes" id="UP000805193"/>
    </source>
</evidence>
<sequence>ATYSVAPAVTGLSTLHTAPAVNTVAHAPAFGYGYGVGHLGYGLGHFGYGHGLPSYGLNYGYGLGSYADYTALLRKKKWETGRLQSGYLIIKLLCIECGHDFLREDPKKREAMASFTVFE</sequence>
<protein>
    <submittedName>
        <fullName evidence="1">Uncharacterized protein</fullName>
    </submittedName>
</protein>
<proteinExistence type="predicted"/>
<keyword evidence="2" id="KW-1185">Reference proteome</keyword>
<evidence type="ECO:0000313" key="1">
    <source>
        <dbReference type="EMBL" id="KAG0415152.1"/>
    </source>
</evidence>
<name>A0AC60P774_IXOPE</name>
<organism evidence="1 2">
    <name type="scientific">Ixodes persulcatus</name>
    <name type="common">Taiga tick</name>
    <dbReference type="NCBI Taxonomy" id="34615"/>
    <lineage>
        <taxon>Eukaryota</taxon>
        <taxon>Metazoa</taxon>
        <taxon>Ecdysozoa</taxon>
        <taxon>Arthropoda</taxon>
        <taxon>Chelicerata</taxon>
        <taxon>Arachnida</taxon>
        <taxon>Acari</taxon>
        <taxon>Parasitiformes</taxon>
        <taxon>Ixodida</taxon>
        <taxon>Ixodoidea</taxon>
        <taxon>Ixodidae</taxon>
        <taxon>Ixodinae</taxon>
        <taxon>Ixodes</taxon>
    </lineage>
</organism>
<comment type="caution">
    <text evidence="1">The sequence shown here is derived from an EMBL/GenBank/DDBJ whole genome shotgun (WGS) entry which is preliminary data.</text>
</comment>
<feature type="non-terminal residue" evidence="1">
    <location>
        <position position="1"/>
    </location>
</feature>
<dbReference type="Proteomes" id="UP000805193">
    <property type="component" value="Unassembled WGS sequence"/>
</dbReference>
<dbReference type="EMBL" id="JABSTQ010011102">
    <property type="protein sequence ID" value="KAG0415152.1"/>
    <property type="molecule type" value="Genomic_DNA"/>
</dbReference>
<reference evidence="1 2" key="1">
    <citation type="journal article" date="2020" name="Cell">
        <title>Large-Scale Comparative Analyses of Tick Genomes Elucidate Their Genetic Diversity and Vector Capacities.</title>
        <authorList>
            <consortium name="Tick Genome and Microbiome Consortium (TIGMIC)"/>
            <person name="Jia N."/>
            <person name="Wang J."/>
            <person name="Shi W."/>
            <person name="Du L."/>
            <person name="Sun Y."/>
            <person name="Zhan W."/>
            <person name="Jiang J.F."/>
            <person name="Wang Q."/>
            <person name="Zhang B."/>
            <person name="Ji P."/>
            <person name="Bell-Sakyi L."/>
            <person name="Cui X.M."/>
            <person name="Yuan T.T."/>
            <person name="Jiang B.G."/>
            <person name="Yang W.F."/>
            <person name="Lam T.T."/>
            <person name="Chang Q.C."/>
            <person name="Ding S.J."/>
            <person name="Wang X.J."/>
            <person name="Zhu J.G."/>
            <person name="Ruan X.D."/>
            <person name="Zhao L."/>
            <person name="Wei J.T."/>
            <person name="Ye R.Z."/>
            <person name="Que T.C."/>
            <person name="Du C.H."/>
            <person name="Zhou Y.H."/>
            <person name="Cheng J.X."/>
            <person name="Dai P.F."/>
            <person name="Guo W.B."/>
            <person name="Han X.H."/>
            <person name="Huang E.J."/>
            <person name="Li L.F."/>
            <person name="Wei W."/>
            <person name="Gao Y.C."/>
            <person name="Liu J.Z."/>
            <person name="Shao H.Z."/>
            <person name="Wang X."/>
            <person name="Wang C.C."/>
            <person name="Yang T.C."/>
            <person name="Huo Q.B."/>
            <person name="Li W."/>
            <person name="Chen H.Y."/>
            <person name="Chen S.E."/>
            <person name="Zhou L.G."/>
            <person name="Ni X.B."/>
            <person name="Tian J.H."/>
            <person name="Sheng Y."/>
            <person name="Liu T."/>
            <person name="Pan Y.S."/>
            <person name="Xia L.Y."/>
            <person name="Li J."/>
            <person name="Zhao F."/>
            <person name="Cao W.C."/>
        </authorList>
    </citation>
    <scope>NUCLEOTIDE SEQUENCE [LARGE SCALE GENOMIC DNA]</scope>
    <source>
        <strain evidence="1">Iper-2018</strain>
    </source>
</reference>